<reference evidence="4" key="2">
    <citation type="submission" date="2025-08" db="UniProtKB">
        <authorList>
            <consortium name="Ensembl"/>
        </authorList>
    </citation>
    <scope>IDENTIFICATION</scope>
</reference>
<reference evidence="4" key="1">
    <citation type="submission" date="2020-06" db="EMBL/GenBank/DDBJ databases">
        <authorList>
            <consortium name="Wellcome Sanger Institute Data Sharing"/>
        </authorList>
    </citation>
    <scope>NUCLEOTIDE SEQUENCE [LARGE SCALE GENOMIC DNA]</scope>
</reference>
<dbReference type="InterPro" id="IPR036397">
    <property type="entry name" value="RNaseH_sf"/>
</dbReference>
<feature type="region of interest" description="Disordered" evidence="2">
    <location>
        <begin position="1"/>
        <end position="23"/>
    </location>
</feature>
<dbReference type="Proteomes" id="UP000694680">
    <property type="component" value="Chromosome 24"/>
</dbReference>
<evidence type="ECO:0000256" key="1">
    <source>
        <dbReference type="ARBA" id="ARBA00039658"/>
    </source>
</evidence>
<evidence type="ECO:0000313" key="5">
    <source>
        <dbReference type="Proteomes" id="UP000694680"/>
    </source>
</evidence>
<dbReference type="Gene3D" id="1.10.340.70">
    <property type="match status" value="1"/>
</dbReference>
<dbReference type="Gene3D" id="3.30.420.10">
    <property type="entry name" value="Ribonuclease H-like superfamily/Ribonuclease H"/>
    <property type="match status" value="1"/>
</dbReference>
<proteinExistence type="predicted"/>
<keyword evidence="5" id="KW-1185">Reference proteome</keyword>
<dbReference type="Pfam" id="PF00665">
    <property type="entry name" value="rve"/>
    <property type="match status" value="1"/>
</dbReference>
<dbReference type="GO" id="GO:0015074">
    <property type="term" value="P:DNA integration"/>
    <property type="evidence" value="ECO:0007669"/>
    <property type="project" value="InterPro"/>
</dbReference>
<dbReference type="InterPro" id="IPR052160">
    <property type="entry name" value="Gypsy_RT_Integrase-like"/>
</dbReference>
<evidence type="ECO:0000256" key="2">
    <source>
        <dbReference type="SAM" id="MobiDB-lite"/>
    </source>
</evidence>
<sequence length="337" mass="38912">MHQMLFANRHKIPPKKKNGDEPKMDSSVYLQLRNFLHNGELPQSVAERRNIKRMAPSFIVKDNRLFYTGPSRHYMRLVVFTVEEKMSVLKECHNNPAGNHNGVRSTRNRVIAGYYWATLNADVKEWVRSCHRCQLNERVKIVSPPVHPIQVKEPWEVLGLDFIGPLPETGRGNKYILTLIDLYTKWVIAEPFKFKTVTEVSGIITTNMYTFGMVRKIITDQENEFVNQLNDNIFSMLKIKHAVSSAHHPQTNGPDERTNQTVKRALRKFVNSNPDDWDLHLAAVVYGLNTTKEHSSRHTPYFLLFHRHPHLPAVLNACPMKDEFEVADPESDIKPAL</sequence>
<dbReference type="InterPro" id="IPR041588">
    <property type="entry name" value="Integrase_H2C2"/>
</dbReference>
<accession>A0A8C5EN73</accession>
<evidence type="ECO:0000313" key="4">
    <source>
        <dbReference type="Ensembl" id="ENSGWIP00000024143.1"/>
    </source>
</evidence>
<dbReference type="GO" id="GO:0003676">
    <property type="term" value="F:nucleic acid binding"/>
    <property type="evidence" value="ECO:0007669"/>
    <property type="project" value="InterPro"/>
</dbReference>
<evidence type="ECO:0000259" key="3">
    <source>
        <dbReference type="PROSITE" id="PS50994"/>
    </source>
</evidence>
<dbReference type="FunFam" id="1.10.340.70:FF:000001">
    <property type="entry name" value="Retrovirus-related Pol polyprotein from transposon gypsy-like Protein"/>
    <property type="match status" value="1"/>
</dbReference>
<dbReference type="SUPFAM" id="SSF53098">
    <property type="entry name" value="Ribonuclease H-like"/>
    <property type="match status" value="1"/>
</dbReference>
<dbReference type="InterPro" id="IPR001584">
    <property type="entry name" value="Integrase_cat-core"/>
</dbReference>
<feature type="domain" description="Integrase catalytic" evidence="3">
    <location>
        <begin position="150"/>
        <end position="308"/>
    </location>
</feature>
<organism evidence="4 5">
    <name type="scientific">Gouania willdenowi</name>
    <name type="common">Blunt-snouted clingfish</name>
    <name type="synonym">Lepadogaster willdenowi</name>
    <dbReference type="NCBI Taxonomy" id="441366"/>
    <lineage>
        <taxon>Eukaryota</taxon>
        <taxon>Metazoa</taxon>
        <taxon>Chordata</taxon>
        <taxon>Craniata</taxon>
        <taxon>Vertebrata</taxon>
        <taxon>Euteleostomi</taxon>
        <taxon>Actinopterygii</taxon>
        <taxon>Neopterygii</taxon>
        <taxon>Teleostei</taxon>
        <taxon>Neoteleostei</taxon>
        <taxon>Acanthomorphata</taxon>
        <taxon>Ovalentaria</taxon>
        <taxon>Blenniimorphae</taxon>
        <taxon>Blenniiformes</taxon>
        <taxon>Gobiesocoidei</taxon>
        <taxon>Gobiesocidae</taxon>
        <taxon>Gobiesocinae</taxon>
        <taxon>Gouania</taxon>
    </lineage>
</organism>
<name>A0A8C5EN73_GOUWI</name>
<dbReference type="Ensembl" id="ENSGWIT00000026423.1">
    <property type="protein sequence ID" value="ENSGWIP00000024143.1"/>
    <property type="gene ID" value="ENSGWIG00000012833.1"/>
</dbReference>
<dbReference type="Pfam" id="PF17921">
    <property type="entry name" value="Integrase_H2C2"/>
    <property type="match status" value="1"/>
</dbReference>
<dbReference type="AlphaFoldDB" id="A0A8C5EN73"/>
<dbReference type="PROSITE" id="PS50994">
    <property type="entry name" value="INTEGRASE"/>
    <property type="match status" value="1"/>
</dbReference>
<dbReference type="PANTHER" id="PTHR47266">
    <property type="entry name" value="ENDONUCLEASE-RELATED"/>
    <property type="match status" value="1"/>
</dbReference>
<reference evidence="4" key="3">
    <citation type="submission" date="2025-09" db="UniProtKB">
        <authorList>
            <consortium name="Ensembl"/>
        </authorList>
    </citation>
    <scope>IDENTIFICATION</scope>
</reference>
<dbReference type="InterPro" id="IPR012337">
    <property type="entry name" value="RNaseH-like_sf"/>
</dbReference>
<protein>
    <recommendedName>
        <fullName evidence="1">Gypsy retrotransposon integrase-like protein 1</fullName>
    </recommendedName>
</protein>